<evidence type="ECO:0000313" key="2">
    <source>
        <dbReference type="EMBL" id="MDA7424505.1"/>
    </source>
</evidence>
<organism evidence="2 3">
    <name type="scientific">Thalassococcus lentus</name>
    <dbReference type="NCBI Taxonomy" id="1210524"/>
    <lineage>
        <taxon>Bacteria</taxon>
        <taxon>Pseudomonadati</taxon>
        <taxon>Pseudomonadota</taxon>
        <taxon>Alphaproteobacteria</taxon>
        <taxon>Rhodobacterales</taxon>
        <taxon>Roseobacteraceae</taxon>
        <taxon>Thalassococcus</taxon>
    </lineage>
</organism>
<dbReference type="EMBL" id="JAQIOY010000002">
    <property type="protein sequence ID" value="MDA7424505.1"/>
    <property type="molecule type" value="Genomic_DNA"/>
</dbReference>
<feature type="domain" description="Endonuclease/exonuclease/phosphatase" evidence="1">
    <location>
        <begin position="69"/>
        <end position="290"/>
    </location>
</feature>
<dbReference type="InterPro" id="IPR036691">
    <property type="entry name" value="Endo/exonu/phosph_ase_sf"/>
</dbReference>
<dbReference type="PROSITE" id="PS51257">
    <property type="entry name" value="PROKAR_LIPOPROTEIN"/>
    <property type="match status" value="1"/>
</dbReference>
<evidence type="ECO:0000313" key="3">
    <source>
        <dbReference type="Proteomes" id="UP001210720"/>
    </source>
</evidence>
<dbReference type="GO" id="GO:0004519">
    <property type="term" value="F:endonuclease activity"/>
    <property type="evidence" value="ECO:0007669"/>
    <property type="project" value="UniProtKB-KW"/>
</dbReference>
<sequence length="300" mass="33436">MRWVRHAIWVIAALVLGACGTHLWNSAGGAVPPHSGTGLRVATHNVHYIILSRETGAWSLQDWETRKPALDTAFKALDADLVAFQEMESFARGSDGSVNLARDWLLDRNPDYALAAHGDWQSFPVTQPIFYRKDKLTLRDQGWFFFSDTPDVIYSRTFNGSWPAFSSWAEFEDRKGRVFRAYNVHFEYRSASNRRLSAELVAKRLTPVVQSGMPVVVLGDLNVLQGWAAMDRLAEAGLSFLNPPGTTYHLNAGINLLGAIDHIGLSQQLKSIGGPYVLRGKFSGDWPSDHYPVVADLSFD</sequence>
<proteinExistence type="predicted"/>
<dbReference type="Proteomes" id="UP001210720">
    <property type="component" value="Unassembled WGS sequence"/>
</dbReference>
<accession>A0ABT4XRH8</accession>
<gene>
    <name evidence="2" type="ORF">PFY00_07205</name>
</gene>
<dbReference type="InterPro" id="IPR005135">
    <property type="entry name" value="Endo/exonuclease/phosphatase"/>
</dbReference>
<keyword evidence="2" id="KW-0540">Nuclease</keyword>
<keyword evidence="2" id="KW-0378">Hydrolase</keyword>
<evidence type="ECO:0000259" key="1">
    <source>
        <dbReference type="Pfam" id="PF03372"/>
    </source>
</evidence>
<dbReference type="Gene3D" id="3.60.10.10">
    <property type="entry name" value="Endonuclease/exonuclease/phosphatase"/>
    <property type="match status" value="1"/>
</dbReference>
<name>A0ABT4XRH8_9RHOB</name>
<reference evidence="2 3" key="1">
    <citation type="submission" date="2023-01" db="EMBL/GenBank/DDBJ databases">
        <title>Thalassococcus onchidii sp. nov., isolated from a marine invertebrate from the South China Sea.</title>
        <authorList>
            <person name="Xu S."/>
            <person name="Liu Z."/>
            <person name="Xu Y."/>
        </authorList>
    </citation>
    <scope>NUCLEOTIDE SEQUENCE [LARGE SCALE GENOMIC DNA]</scope>
    <source>
        <strain evidence="2 3">KCTC 32084</strain>
    </source>
</reference>
<dbReference type="Pfam" id="PF03372">
    <property type="entry name" value="Exo_endo_phos"/>
    <property type="match status" value="1"/>
</dbReference>
<comment type="caution">
    <text evidence="2">The sequence shown here is derived from an EMBL/GenBank/DDBJ whole genome shotgun (WGS) entry which is preliminary data.</text>
</comment>
<keyword evidence="3" id="KW-1185">Reference proteome</keyword>
<protein>
    <submittedName>
        <fullName evidence="2">Endonuclease</fullName>
    </submittedName>
</protein>
<dbReference type="SUPFAM" id="SSF56219">
    <property type="entry name" value="DNase I-like"/>
    <property type="match status" value="1"/>
</dbReference>
<dbReference type="RefSeq" id="WP_271431859.1">
    <property type="nucleotide sequence ID" value="NZ_JAQIOY010000002.1"/>
</dbReference>
<keyword evidence="2" id="KW-0255">Endonuclease</keyword>